<dbReference type="InterPro" id="IPR007016">
    <property type="entry name" value="O-antigen_ligase-rel_domated"/>
</dbReference>
<comment type="subcellular location">
    <subcellularLocation>
        <location evidence="1">Membrane</location>
        <topology evidence="1">Multi-pass membrane protein</topology>
    </subcellularLocation>
</comment>
<feature type="transmembrane region" description="Helical" evidence="5">
    <location>
        <begin position="233"/>
        <end position="249"/>
    </location>
</feature>
<keyword evidence="4 5" id="KW-0472">Membrane</keyword>
<feature type="transmembrane region" description="Helical" evidence="5">
    <location>
        <begin position="275"/>
        <end position="294"/>
    </location>
</feature>
<evidence type="ECO:0000256" key="5">
    <source>
        <dbReference type="SAM" id="Phobius"/>
    </source>
</evidence>
<dbReference type="PANTHER" id="PTHR37422">
    <property type="entry name" value="TEICHURONIC ACID BIOSYNTHESIS PROTEIN TUAE"/>
    <property type="match status" value="1"/>
</dbReference>
<evidence type="ECO:0000313" key="7">
    <source>
        <dbReference type="EMBL" id="CAG9608486.1"/>
    </source>
</evidence>
<feature type="transmembrane region" description="Helical" evidence="5">
    <location>
        <begin position="125"/>
        <end position="143"/>
    </location>
</feature>
<reference evidence="7" key="1">
    <citation type="submission" date="2021-10" db="EMBL/GenBank/DDBJ databases">
        <authorList>
            <person name="Criscuolo A."/>
        </authorList>
    </citation>
    <scope>NUCLEOTIDE SEQUENCE</scope>
    <source>
        <strain evidence="7">CIP111885</strain>
    </source>
</reference>
<dbReference type="Proteomes" id="UP000789845">
    <property type="component" value="Unassembled WGS sequence"/>
</dbReference>
<dbReference type="Pfam" id="PF04932">
    <property type="entry name" value="Wzy_C"/>
    <property type="match status" value="1"/>
</dbReference>
<evidence type="ECO:0000256" key="3">
    <source>
        <dbReference type="ARBA" id="ARBA00022989"/>
    </source>
</evidence>
<accession>A0A9C7G9X4</accession>
<feature type="transmembrane region" description="Helical" evidence="5">
    <location>
        <begin position="69"/>
        <end position="86"/>
    </location>
</feature>
<dbReference type="InterPro" id="IPR051533">
    <property type="entry name" value="WaaL-like"/>
</dbReference>
<comment type="caution">
    <text evidence="7">The sequence shown here is derived from an EMBL/GenBank/DDBJ whole genome shotgun (WGS) entry which is preliminary data.</text>
</comment>
<protein>
    <recommendedName>
        <fullName evidence="6">O-antigen ligase-related domain-containing protein</fullName>
    </recommendedName>
</protein>
<name>A0A9C7G9X4_9BACI</name>
<dbReference type="AlphaFoldDB" id="A0A9C7G9X4"/>
<evidence type="ECO:0000256" key="2">
    <source>
        <dbReference type="ARBA" id="ARBA00022692"/>
    </source>
</evidence>
<keyword evidence="2 5" id="KW-0812">Transmembrane</keyword>
<feature type="transmembrane region" description="Helical" evidence="5">
    <location>
        <begin position="155"/>
        <end position="173"/>
    </location>
</feature>
<feature type="transmembrane region" description="Helical" evidence="5">
    <location>
        <begin position="12"/>
        <end position="40"/>
    </location>
</feature>
<feature type="transmembrane region" description="Helical" evidence="5">
    <location>
        <begin position="209"/>
        <end position="226"/>
    </location>
</feature>
<dbReference type="RefSeq" id="WP_230496721.1">
    <property type="nucleotide sequence ID" value="NZ_CAKJTG010000010.1"/>
</dbReference>
<evidence type="ECO:0000256" key="4">
    <source>
        <dbReference type="ARBA" id="ARBA00023136"/>
    </source>
</evidence>
<gene>
    <name evidence="7" type="ORF">NEOCIP111885_02180</name>
</gene>
<keyword evidence="8" id="KW-1185">Reference proteome</keyword>
<feature type="transmembrane region" description="Helical" evidence="5">
    <location>
        <begin position="457"/>
        <end position="473"/>
    </location>
</feature>
<dbReference type="GO" id="GO:0016020">
    <property type="term" value="C:membrane"/>
    <property type="evidence" value="ECO:0007669"/>
    <property type="project" value="UniProtKB-SubCell"/>
</dbReference>
<evidence type="ECO:0000256" key="1">
    <source>
        <dbReference type="ARBA" id="ARBA00004141"/>
    </source>
</evidence>
<organism evidence="7 8">
    <name type="scientific">Pseudoneobacillus rhizosphaerae</name>
    <dbReference type="NCBI Taxonomy" id="2880968"/>
    <lineage>
        <taxon>Bacteria</taxon>
        <taxon>Bacillati</taxon>
        <taxon>Bacillota</taxon>
        <taxon>Bacilli</taxon>
        <taxon>Bacillales</taxon>
        <taxon>Bacillaceae</taxon>
        <taxon>Pseudoneobacillus</taxon>
    </lineage>
</organism>
<feature type="transmembrane region" description="Helical" evidence="5">
    <location>
        <begin position="432"/>
        <end position="451"/>
    </location>
</feature>
<dbReference type="PANTHER" id="PTHR37422:SF13">
    <property type="entry name" value="LIPOPOLYSACCHARIDE BIOSYNTHESIS PROTEIN PA4999-RELATED"/>
    <property type="match status" value="1"/>
</dbReference>
<keyword evidence="3 5" id="KW-1133">Transmembrane helix</keyword>
<dbReference type="EMBL" id="CAKJTG010000010">
    <property type="protein sequence ID" value="CAG9608486.1"/>
    <property type="molecule type" value="Genomic_DNA"/>
</dbReference>
<feature type="transmembrane region" description="Helical" evidence="5">
    <location>
        <begin position="255"/>
        <end position="270"/>
    </location>
</feature>
<feature type="transmembrane region" description="Helical" evidence="5">
    <location>
        <begin position="398"/>
        <end position="425"/>
    </location>
</feature>
<feature type="transmembrane region" description="Helical" evidence="5">
    <location>
        <begin position="98"/>
        <end position="119"/>
    </location>
</feature>
<proteinExistence type="predicted"/>
<feature type="domain" description="O-antigen ligase-related" evidence="6">
    <location>
        <begin position="239"/>
        <end position="413"/>
    </location>
</feature>
<evidence type="ECO:0000259" key="6">
    <source>
        <dbReference type="Pfam" id="PF04932"/>
    </source>
</evidence>
<sequence length="483" mass="54704">MDLNLRTYGFLFSALVLLIIGMFLPSTIALILLTGVFTVFSFLKPKQALLLLLLYVPIRPILIEMNPSLKLIGDAVTFIVLLRVLYDTRKDWKSWFHFHIFEWGFFAFLLIGSFVGLLMGVSPGAVIFQLRTFLIMYLLYFIVSRMKLDKKDYIDFAWVTILVGIVISVHGIVEKLSLRQFLLPESWSAKTLSATNIVRIYGMTGNPNSLAIFMGFAIVCTLYLLYEVKVAQRKLLFGTLVLFSGILLLTYSRGTWIALVVGLIIFILLARKWNIISPLIIASLLGFILVYTPVNYGVQFVKTLDLDIEHNADNVGGTLGGRLGELTSEENIDLMVESGRIFYIKKGFEVFKDYPVLGSGFGTFGDSATLSYGSPIYQNYGIRSDIYGGKNFYSDNQYIQVIAETGALGIISFAVFLLGLLLMFWKRRQEKVFLSNFMIALWFSTGVMGLFYNIWELKLFTLFYFILLGAFTIKQRKGKTSTL</sequence>
<evidence type="ECO:0000313" key="8">
    <source>
        <dbReference type="Proteomes" id="UP000789845"/>
    </source>
</evidence>